<dbReference type="EMBL" id="VICG01000001">
    <property type="protein sequence ID" value="KAA8577149.1"/>
    <property type="molecule type" value="Genomic_DNA"/>
</dbReference>
<feature type="region of interest" description="Disordered" evidence="1">
    <location>
        <begin position="205"/>
        <end position="229"/>
    </location>
</feature>
<dbReference type="AlphaFoldDB" id="A0A5M9K9F4"/>
<protein>
    <submittedName>
        <fullName evidence="2">Uncharacterized protein</fullName>
    </submittedName>
</protein>
<accession>A0A5M9K9F4</accession>
<name>A0A5M9K9F4_MONFR</name>
<evidence type="ECO:0000256" key="1">
    <source>
        <dbReference type="SAM" id="MobiDB-lite"/>
    </source>
</evidence>
<feature type="compositionally biased region" description="Polar residues" evidence="1">
    <location>
        <begin position="1"/>
        <end position="13"/>
    </location>
</feature>
<feature type="compositionally biased region" description="Pro residues" evidence="1">
    <location>
        <begin position="211"/>
        <end position="222"/>
    </location>
</feature>
<keyword evidence="3" id="KW-1185">Reference proteome</keyword>
<proteinExistence type="predicted"/>
<organism evidence="2 3">
    <name type="scientific">Monilinia fructicola</name>
    <name type="common">Brown rot fungus</name>
    <name type="synonym">Ciboria fructicola</name>
    <dbReference type="NCBI Taxonomy" id="38448"/>
    <lineage>
        <taxon>Eukaryota</taxon>
        <taxon>Fungi</taxon>
        <taxon>Dikarya</taxon>
        <taxon>Ascomycota</taxon>
        <taxon>Pezizomycotina</taxon>
        <taxon>Leotiomycetes</taxon>
        <taxon>Helotiales</taxon>
        <taxon>Sclerotiniaceae</taxon>
        <taxon>Monilinia</taxon>
    </lineage>
</organism>
<dbReference type="Proteomes" id="UP000322873">
    <property type="component" value="Unassembled WGS sequence"/>
</dbReference>
<gene>
    <name evidence="2" type="ORF">EYC84_007147</name>
</gene>
<feature type="region of interest" description="Disordered" evidence="1">
    <location>
        <begin position="1"/>
        <end position="37"/>
    </location>
</feature>
<reference evidence="2 3" key="1">
    <citation type="submission" date="2019-06" db="EMBL/GenBank/DDBJ databases">
        <title>Genome Sequence of the Brown Rot Fungal Pathogen Monilinia fructicola.</title>
        <authorList>
            <person name="De Miccolis Angelini R.M."/>
            <person name="Landi L."/>
            <person name="Abate D."/>
            <person name="Pollastro S."/>
            <person name="Romanazzi G."/>
            <person name="Faretra F."/>
        </authorList>
    </citation>
    <scope>NUCLEOTIDE SEQUENCE [LARGE SCALE GENOMIC DNA]</scope>
    <source>
        <strain evidence="2 3">Mfrc123</strain>
    </source>
</reference>
<comment type="caution">
    <text evidence="2">The sequence shown here is derived from an EMBL/GenBank/DDBJ whole genome shotgun (WGS) entry which is preliminary data.</text>
</comment>
<evidence type="ECO:0000313" key="3">
    <source>
        <dbReference type="Proteomes" id="UP000322873"/>
    </source>
</evidence>
<evidence type="ECO:0000313" key="2">
    <source>
        <dbReference type="EMBL" id="KAA8577149.1"/>
    </source>
</evidence>
<feature type="compositionally biased region" description="Low complexity" evidence="1">
    <location>
        <begin position="28"/>
        <end position="37"/>
    </location>
</feature>
<sequence length="393" mass="43858">MPPNFSQKRSVSPSAVARRNKRLRVSGTSYSPNPSNIIPTNIPESLYTHNTFDTFNTSNTSNIFPPNIPESLNTFNTSTTSTTPTSYTTSGRTQSISSGTKINFKTQIQTNSEPLSKQFVAKSSPLQDFVVRGPLEKIDRAESKVIGIPIRSGNGDNTARLPNSAARDSFGTFEAPEVVPVTGQVQLNTTDERWAKSESLNKFTHINRPLSTPPTAPTPTPPPRRDPLRNFGKAERMAIARWMRSNEAVSSQGKHAAAFQDLLQSLGCKDPSFNKDILTNLQSRVHSNISRIKKALKKCGAISFDRNDRFENMPIFEDWTYDWLENDWDGVYNTRKPHTDQHLGGGERYEKAVEGFVGEYPTKIECLANTGAANIRDSENSSNPYKMNDYSKW</sequence>